<feature type="region of interest" description="Disordered" evidence="1">
    <location>
        <begin position="140"/>
        <end position="223"/>
    </location>
</feature>
<evidence type="ECO:0000313" key="3">
    <source>
        <dbReference type="Proteomes" id="UP000054144"/>
    </source>
</evidence>
<reference evidence="2 3" key="1">
    <citation type="journal article" date="2015" name="Fungal Genet. Biol.">
        <title>Evolution of novel wood decay mechanisms in Agaricales revealed by the genome sequences of Fistulina hepatica and Cylindrobasidium torrendii.</title>
        <authorList>
            <person name="Floudas D."/>
            <person name="Held B.W."/>
            <person name="Riley R."/>
            <person name="Nagy L.G."/>
            <person name="Koehler G."/>
            <person name="Ransdell A.S."/>
            <person name="Younus H."/>
            <person name="Chow J."/>
            <person name="Chiniquy J."/>
            <person name="Lipzen A."/>
            <person name="Tritt A."/>
            <person name="Sun H."/>
            <person name="Haridas S."/>
            <person name="LaButti K."/>
            <person name="Ohm R.A."/>
            <person name="Kues U."/>
            <person name="Blanchette R.A."/>
            <person name="Grigoriev I.V."/>
            <person name="Minto R.E."/>
            <person name="Hibbett D.S."/>
        </authorList>
    </citation>
    <scope>NUCLEOTIDE SEQUENCE [LARGE SCALE GENOMIC DNA]</scope>
    <source>
        <strain evidence="2 3">ATCC 64428</strain>
    </source>
</reference>
<dbReference type="AlphaFoldDB" id="A0A0D7AF64"/>
<evidence type="ECO:0000256" key="1">
    <source>
        <dbReference type="SAM" id="MobiDB-lite"/>
    </source>
</evidence>
<gene>
    <name evidence="2" type="ORF">FISHEDRAFT_57754</name>
</gene>
<evidence type="ECO:0000313" key="2">
    <source>
        <dbReference type="EMBL" id="KIY50032.1"/>
    </source>
</evidence>
<proteinExistence type="predicted"/>
<feature type="region of interest" description="Disordered" evidence="1">
    <location>
        <begin position="1"/>
        <end position="25"/>
    </location>
</feature>
<protein>
    <submittedName>
        <fullName evidence="2">Uncharacterized protein</fullName>
    </submittedName>
</protein>
<organism evidence="2 3">
    <name type="scientific">Fistulina hepatica ATCC 64428</name>
    <dbReference type="NCBI Taxonomy" id="1128425"/>
    <lineage>
        <taxon>Eukaryota</taxon>
        <taxon>Fungi</taxon>
        <taxon>Dikarya</taxon>
        <taxon>Basidiomycota</taxon>
        <taxon>Agaricomycotina</taxon>
        <taxon>Agaricomycetes</taxon>
        <taxon>Agaricomycetidae</taxon>
        <taxon>Agaricales</taxon>
        <taxon>Fistulinaceae</taxon>
        <taxon>Fistulina</taxon>
    </lineage>
</organism>
<keyword evidence="3" id="KW-1185">Reference proteome</keyword>
<feature type="compositionally biased region" description="Basic residues" evidence="1">
    <location>
        <begin position="14"/>
        <end position="25"/>
    </location>
</feature>
<dbReference type="Proteomes" id="UP000054144">
    <property type="component" value="Unassembled WGS sequence"/>
</dbReference>
<sequence length="425" mass="45779">MSARAASIASASLKRTRATRVPKSILKKKPSPLPIVPLSPLSPNTLEVLVTSRRLSSSLATSPHVHFPPTPNLATVHSPIRSPLGLQPLSISIISPNASPASPYALPDVELTPKPMNPNNNFTISSGVHTYPTTDLRSALSRYPRSPYPSAPTSPASGTFAESAPPLPRRRHTTSMSLAEKKRRSKATEADPQPKTSFVPFPTSQWPSAKRMPSGGIMRPPPLQLTRDEVGLARAETAEIEEVRTARAGDQDSEGTRLNQAFWQSVTVHPPSEESAGPLHTVSLATPTPLSAVPPVLFAATTLWSPGLGPRRTRVPNATIDSDAEALLRAMLSPTVGRSDMGSVKSMQALLSPSVPRSPMHHRMKRSIVTAPSPNDPFAAFPSFSVVIQANENGEKVSYPTPVLGVRYYPDTLRHYRTFEQLGAE</sequence>
<feature type="compositionally biased region" description="Low complexity" evidence="1">
    <location>
        <begin position="1"/>
        <end position="12"/>
    </location>
</feature>
<accession>A0A0D7AF64</accession>
<name>A0A0D7AF64_9AGAR</name>
<dbReference type="EMBL" id="KN881694">
    <property type="protein sequence ID" value="KIY50032.1"/>
    <property type="molecule type" value="Genomic_DNA"/>
</dbReference>
<dbReference type="OrthoDB" id="2911012at2759"/>